<keyword evidence="1" id="KW-0175">Coiled coil</keyword>
<organism evidence="3 4">
    <name type="scientific">Alkalicoccus halolimnae</name>
    <dbReference type="NCBI Taxonomy" id="1667239"/>
    <lineage>
        <taxon>Bacteria</taxon>
        <taxon>Bacillati</taxon>
        <taxon>Bacillota</taxon>
        <taxon>Bacilli</taxon>
        <taxon>Bacillales</taxon>
        <taxon>Bacillaceae</taxon>
        <taxon>Alkalicoccus</taxon>
    </lineage>
</organism>
<keyword evidence="4" id="KW-1185">Reference proteome</keyword>
<feature type="transmembrane region" description="Helical" evidence="2">
    <location>
        <begin position="38"/>
        <end position="57"/>
    </location>
</feature>
<accession>A0AAJ8LWJ4</accession>
<dbReference type="Proteomes" id="UP000321816">
    <property type="component" value="Chromosome"/>
</dbReference>
<keyword evidence="2" id="KW-0472">Membrane</keyword>
<evidence type="ECO:0000313" key="4">
    <source>
        <dbReference type="Proteomes" id="UP000321816"/>
    </source>
</evidence>
<evidence type="ECO:0000313" key="3">
    <source>
        <dbReference type="EMBL" id="WWD80069.1"/>
    </source>
</evidence>
<gene>
    <name evidence="3" type="ORF">FTX54_000325</name>
</gene>
<dbReference type="InterPro" id="IPR039076">
    <property type="entry name" value="DivIC"/>
</dbReference>
<protein>
    <submittedName>
        <fullName evidence="3">Septum formation initiator family protein</fullName>
    </submittedName>
</protein>
<reference evidence="3 4" key="1">
    <citation type="submission" date="2024-01" db="EMBL/GenBank/DDBJ databases">
        <title>Complete Genome Sequence of Alkalicoccus halolimnae BZ-SZ-XJ29T, a Moderately Halophilic Bacterium Isolated from a Salt Lake.</title>
        <authorList>
            <person name="Zhao B."/>
        </authorList>
    </citation>
    <scope>NUCLEOTIDE SEQUENCE [LARGE SCALE GENOMIC DNA]</scope>
    <source>
        <strain evidence="3 4">BZ-SZ-XJ29</strain>
    </source>
</reference>
<name>A0AAJ8LWJ4_9BACI</name>
<keyword evidence="2" id="KW-0812">Transmembrane</keyword>
<evidence type="ECO:0000256" key="1">
    <source>
        <dbReference type="SAM" id="Coils"/>
    </source>
</evidence>
<dbReference type="Pfam" id="PF04977">
    <property type="entry name" value="DivIC"/>
    <property type="match status" value="1"/>
</dbReference>
<evidence type="ECO:0000256" key="2">
    <source>
        <dbReference type="SAM" id="Phobius"/>
    </source>
</evidence>
<dbReference type="EMBL" id="CP144914">
    <property type="protein sequence ID" value="WWD80069.1"/>
    <property type="molecule type" value="Genomic_DNA"/>
</dbReference>
<dbReference type="RefSeq" id="WP_187254672.1">
    <property type="nucleotide sequence ID" value="NZ_CP144914.1"/>
</dbReference>
<dbReference type="InterPro" id="IPR007060">
    <property type="entry name" value="FtsL/DivIC"/>
</dbReference>
<dbReference type="PANTHER" id="PTHR40027">
    <property type="entry name" value="CELL DIVISION PROTEIN DIVIC"/>
    <property type="match status" value="1"/>
</dbReference>
<proteinExistence type="predicted"/>
<feature type="coiled-coil region" evidence="1">
    <location>
        <begin position="63"/>
        <end position="90"/>
    </location>
</feature>
<sequence>MKDKRYPQVRRLTSEYIEHQEKMREEKERRKKGLKRRLSVFGGAIGAFMIFAVITLFQQHNAIESQEQENYQLETQLSDMKEEGTALEEEIEALHNPEYIAELARRDYFLTKPNETLFQLPRDEEPSE</sequence>
<dbReference type="GO" id="GO:0051301">
    <property type="term" value="P:cell division"/>
    <property type="evidence" value="ECO:0007669"/>
    <property type="project" value="InterPro"/>
</dbReference>
<dbReference type="AlphaFoldDB" id="A0AAJ8LWJ4"/>
<feature type="coiled-coil region" evidence="1">
    <location>
        <begin position="9"/>
        <end position="37"/>
    </location>
</feature>
<dbReference type="KEGG" id="ahal:FTX54_000325"/>
<dbReference type="PANTHER" id="PTHR40027:SF1">
    <property type="entry name" value="CELL DIVISION PROTEIN DIVIC"/>
    <property type="match status" value="1"/>
</dbReference>
<keyword evidence="2" id="KW-1133">Transmembrane helix</keyword>